<name>A0A7J2U6B5_9CREN</name>
<feature type="transmembrane region" description="Helical" evidence="1">
    <location>
        <begin position="38"/>
        <end position="64"/>
    </location>
</feature>
<protein>
    <submittedName>
        <fullName evidence="2">Uncharacterized protein</fullName>
    </submittedName>
</protein>
<evidence type="ECO:0000313" key="2">
    <source>
        <dbReference type="EMBL" id="HEM67895.1"/>
    </source>
</evidence>
<comment type="caution">
    <text evidence="2">The sequence shown here is derived from an EMBL/GenBank/DDBJ whole genome shotgun (WGS) entry which is preliminary data.</text>
</comment>
<evidence type="ECO:0000256" key="1">
    <source>
        <dbReference type="SAM" id="Phobius"/>
    </source>
</evidence>
<feature type="transmembrane region" description="Helical" evidence="1">
    <location>
        <begin position="70"/>
        <end position="94"/>
    </location>
</feature>
<reference evidence="2" key="1">
    <citation type="journal article" date="2020" name="mSystems">
        <title>Genome- and Community-Level Interaction Insights into Carbon Utilization and Element Cycling Functions of Hydrothermarchaeota in Hydrothermal Sediment.</title>
        <authorList>
            <person name="Zhou Z."/>
            <person name="Liu Y."/>
            <person name="Xu W."/>
            <person name="Pan J."/>
            <person name="Luo Z.H."/>
            <person name="Li M."/>
        </authorList>
    </citation>
    <scope>NUCLEOTIDE SEQUENCE [LARGE SCALE GENOMIC DNA]</scope>
    <source>
        <strain evidence="2">SpSt-125</strain>
    </source>
</reference>
<dbReference type="AlphaFoldDB" id="A0A7J2U6B5"/>
<feature type="transmembrane region" description="Helical" evidence="1">
    <location>
        <begin position="6"/>
        <end position="26"/>
    </location>
</feature>
<keyword evidence="1" id="KW-1133">Transmembrane helix</keyword>
<keyword evidence="1" id="KW-0812">Transmembrane</keyword>
<proteinExistence type="predicted"/>
<keyword evidence="1" id="KW-0472">Membrane</keyword>
<dbReference type="EMBL" id="DSEU01000070">
    <property type="protein sequence ID" value="HEM67895.1"/>
    <property type="molecule type" value="Genomic_DNA"/>
</dbReference>
<accession>A0A7J2U6B5</accession>
<organism evidence="2">
    <name type="scientific">Ignisphaera aggregans</name>
    <dbReference type="NCBI Taxonomy" id="334771"/>
    <lineage>
        <taxon>Archaea</taxon>
        <taxon>Thermoproteota</taxon>
        <taxon>Thermoprotei</taxon>
        <taxon>Desulfurococcales</taxon>
        <taxon>Desulfurococcaceae</taxon>
        <taxon>Ignisphaera</taxon>
    </lineage>
</organism>
<sequence>MLRKVKAIIMAILITTLTSLVLFIVIGPAPFNEIFRTIFGNIFTLAAIAIFSFVVMLIGFVTILTTDNEYIAAIATILVYISIVVLITILPMLFDAMGKYFGQALSNFTKIFGSP</sequence>
<gene>
    <name evidence="2" type="ORF">ENO26_10100</name>
</gene>